<feature type="domain" description="Major facilitator superfamily (MFS) profile" evidence="3">
    <location>
        <begin position="1"/>
        <end position="161"/>
    </location>
</feature>
<evidence type="ECO:0000313" key="4">
    <source>
        <dbReference type="EMBL" id="VDN29456.1"/>
    </source>
</evidence>
<comment type="subcellular location">
    <subcellularLocation>
        <location evidence="1">Membrane</location>
        <topology evidence="1">Multi-pass membrane protein</topology>
    </subcellularLocation>
</comment>
<dbReference type="PANTHER" id="PTHR45757:SF17">
    <property type="entry name" value="MAJOR FACILITATOR SUPERFAMILY (MFS) PROFILE DOMAIN-CONTAINING PROTEIN"/>
    <property type="match status" value="1"/>
</dbReference>
<dbReference type="Gene3D" id="1.20.1250.20">
    <property type="entry name" value="MFS general substrate transporter like domains"/>
    <property type="match status" value="1"/>
</dbReference>
<keyword evidence="2" id="KW-1133">Transmembrane helix</keyword>
<evidence type="ECO:0000313" key="5">
    <source>
        <dbReference type="Proteomes" id="UP000271889"/>
    </source>
</evidence>
<dbReference type="GO" id="GO:0022857">
    <property type="term" value="F:transmembrane transporter activity"/>
    <property type="evidence" value="ECO:0007669"/>
    <property type="project" value="InterPro"/>
</dbReference>
<dbReference type="InterPro" id="IPR036259">
    <property type="entry name" value="MFS_trans_sf"/>
</dbReference>
<feature type="transmembrane region" description="Helical" evidence="2">
    <location>
        <begin position="21"/>
        <end position="40"/>
    </location>
</feature>
<dbReference type="PANTHER" id="PTHR45757">
    <property type="entry name" value="PROTEIN CBG23364-RELATED"/>
    <property type="match status" value="1"/>
</dbReference>
<sequence length="161" mass="17825">MVPAAAVFSLRVLMVLRFMQGLAFSGNFGAIGLICVRWAALTEMSIFLSILTSFTPVSAVITNPVAAWMCRDYGWPMAFYAHAVFGLIIFFLWVLLYVDDPQKHHIITKKELTSIQAGKTKEHVTGDSFVPYKVNHSNASISKVYIFQGNNFGQSGVNSLV</sequence>
<protein>
    <recommendedName>
        <fullName evidence="3">Major facilitator superfamily (MFS) profile domain-containing protein</fullName>
    </recommendedName>
</protein>
<reference evidence="4 5" key="1">
    <citation type="submission" date="2018-11" db="EMBL/GenBank/DDBJ databases">
        <authorList>
            <consortium name="Pathogen Informatics"/>
        </authorList>
    </citation>
    <scope>NUCLEOTIDE SEQUENCE [LARGE SCALE GENOMIC DNA]</scope>
</reference>
<feature type="transmembrane region" description="Helical" evidence="2">
    <location>
        <begin position="78"/>
        <end position="98"/>
    </location>
</feature>
<proteinExistence type="predicted"/>
<evidence type="ECO:0000256" key="2">
    <source>
        <dbReference type="SAM" id="Phobius"/>
    </source>
</evidence>
<accession>A0A3P7QFB8</accession>
<gene>
    <name evidence="4" type="ORF">CGOC_LOCUS11261</name>
</gene>
<dbReference type="GO" id="GO:0016020">
    <property type="term" value="C:membrane"/>
    <property type="evidence" value="ECO:0007669"/>
    <property type="project" value="UniProtKB-SubCell"/>
</dbReference>
<dbReference type="InterPro" id="IPR011701">
    <property type="entry name" value="MFS"/>
</dbReference>
<dbReference type="Proteomes" id="UP000271889">
    <property type="component" value="Unassembled WGS sequence"/>
</dbReference>
<dbReference type="PROSITE" id="PS50850">
    <property type="entry name" value="MFS"/>
    <property type="match status" value="1"/>
</dbReference>
<organism evidence="4 5">
    <name type="scientific">Cylicostephanus goldi</name>
    <name type="common">Nematode worm</name>
    <dbReference type="NCBI Taxonomy" id="71465"/>
    <lineage>
        <taxon>Eukaryota</taxon>
        <taxon>Metazoa</taxon>
        <taxon>Ecdysozoa</taxon>
        <taxon>Nematoda</taxon>
        <taxon>Chromadorea</taxon>
        <taxon>Rhabditida</taxon>
        <taxon>Rhabditina</taxon>
        <taxon>Rhabditomorpha</taxon>
        <taxon>Strongyloidea</taxon>
        <taxon>Strongylidae</taxon>
        <taxon>Cylicostephanus</taxon>
    </lineage>
</organism>
<dbReference type="SUPFAM" id="SSF103473">
    <property type="entry name" value="MFS general substrate transporter"/>
    <property type="match status" value="1"/>
</dbReference>
<evidence type="ECO:0000256" key="1">
    <source>
        <dbReference type="ARBA" id="ARBA00004141"/>
    </source>
</evidence>
<dbReference type="OrthoDB" id="2985014at2759"/>
<dbReference type="Pfam" id="PF07690">
    <property type="entry name" value="MFS_1"/>
    <property type="match status" value="1"/>
</dbReference>
<keyword evidence="2" id="KW-0812">Transmembrane</keyword>
<keyword evidence="2" id="KW-0472">Membrane</keyword>
<feature type="transmembrane region" description="Helical" evidence="2">
    <location>
        <begin position="46"/>
        <end position="66"/>
    </location>
</feature>
<evidence type="ECO:0000259" key="3">
    <source>
        <dbReference type="PROSITE" id="PS50850"/>
    </source>
</evidence>
<name>A0A3P7QFB8_CYLGO</name>
<dbReference type="InterPro" id="IPR020846">
    <property type="entry name" value="MFS_dom"/>
</dbReference>
<keyword evidence="5" id="KW-1185">Reference proteome</keyword>
<dbReference type="AlphaFoldDB" id="A0A3P7QFB8"/>
<dbReference type="EMBL" id="UYRV01115390">
    <property type="protein sequence ID" value="VDN29456.1"/>
    <property type="molecule type" value="Genomic_DNA"/>
</dbReference>